<dbReference type="KEGG" id="lamb:KBB96_02080"/>
<keyword evidence="2" id="KW-1185">Reference proteome</keyword>
<gene>
    <name evidence="1" type="ORF">KBB96_02080</name>
</gene>
<dbReference type="RefSeq" id="WP_211631828.1">
    <property type="nucleotide sequence ID" value="NZ_CP073100.1"/>
</dbReference>
<dbReference type="EMBL" id="CP073100">
    <property type="protein sequence ID" value="QUE51689.1"/>
    <property type="molecule type" value="Genomic_DNA"/>
</dbReference>
<evidence type="ECO:0000313" key="1">
    <source>
        <dbReference type="EMBL" id="QUE51689.1"/>
    </source>
</evidence>
<dbReference type="AlphaFoldDB" id="A0A975J0D4"/>
<accession>A0A975J0D4</accession>
<name>A0A975J0D4_9BACT</name>
<proteinExistence type="predicted"/>
<sequence length="135" mass="14913">MAKGHEIHQARVAALQALGKDLARRAKSKCELTGAAGVPLRAYEIPPVAAEPSLDRTLLVSESCQEALDRPKSLAGQEWRCLAETVWSELPAAQVVAWRMLKVLASREDWARDVLDEVFLDPDVQEWAESELLAP</sequence>
<evidence type="ECO:0008006" key="3">
    <source>
        <dbReference type="Google" id="ProtNLM"/>
    </source>
</evidence>
<reference evidence="1" key="1">
    <citation type="submission" date="2021-04" db="EMBL/GenBank/DDBJ databases">
        <title>Luteolibacter sp. 32A isolated from the skin of an Anderson's salamander (Ambystoma andersonii).</title>
        <authorList>
            <person name="Spergser J."/>
            <person name="Busse H.-J."/>
        </authorList>
    </citation>
    <scope>NUCLEOTIDE SEQUENCE</scope>
    <source>
        <strain evidence="1">32A</strain>
    </source>
</reference>
<evidence type="ECO:0000313" key="2">
    <source>
        <dbReference type="Proteomes" id="UP000676169"/>
    </source>
</evidence>
<protein>
    <recommendedName>
        <fullName evidence="3">PhnA protein</fullName>
    </recommendedName>
</protein>
<organism evidence="1 2">
    <name type="scientific">Luteolibacter ambystomatis</name>
    <dbReference type="NCBI Taxonomy" id="2824561"/>
    <lineage>
        <taxon>Bacteria</taxon>
        <taxon>Pseudomonadati</taxon>
        <taxon>Verrucomicrobiota</taxon>
        <taxon>Verrucomicrobiia</taxon>
        <taxon>Verrucomicrobiales</taxon>
        <taxon>Verrucomicrobiaceae</taxon>
        <taxon>Luteolibacter</taxon>
    </lineage>
</organism>
<dbReference type="Proteomes" id="UP000676169">
    <property type="component" value="Chromosome"/>
</dbReference>